<evidence type="ECO:0000313" key="1">
    <source>
        <dbReference type="EMBL" id="KAJ7363343.1"/>
    </source>
</evidence>
<organism evidence="1 2">
    <name type="scientific">Desmophyllum pertusum</name>
    <dbReference type="NCBI Taxonomy" id="174260"/>
    <lineage>
        <taxon>Eukaryota</taxon>
        <taxon>Metazoa</taxon>
        <taxon>Cnidaria</taxon>
        <taxon>Anthozoa</taxon>
        <taxon>Hexacorallia</taxon>
        <taxon>Scleractinia</taxon>
        <taxon>Caryophylliina</taxon>
        <taxon>Caryophylliidae</taxon>
        <taxon>Desmophyllum</taxon>
    </lineage>
</organism>
<dbReference type="EMBL" id="MU827306">
    <property type="protein sequence ID" value="KAJ7363343.1"/>
    <property type="molecule type" value="Genomic_DNA"/>
</dbReference>
<evidence type="ECO:0000313" key="2">
    <source>
        <dbReference type="Proteomes" id="UP001163046"/>
    </source>
</evidence>
<comment type="caution">
    <text evidence="1">The sequence shown here is derived from an EMBL/GenBank/DDBJ whole genome shotgun (WGS) entry which is preliminary data.</text>
</comment>
<gene>
    <name evidence="1" type="ORF">OS493_011631</name>
</gene>
<reference evidence="1" key="1">
    <citation type="submission" date="2023-01" db="EMBL/GenBank/DDBJ databases">
        <title>Genome assembly of the deep-sea coral Lophelia pertusa.</title>
        <authorList>
            <person name="Herrera S."/>
            <person name="Cordes E."/>
        </authorList>
    </citation>
    <scope>NUCLEOTIDE SEQUENCE</scope>
    <source>
        <strain evidence="1">USNM1676648</strain>
        <tissue evidence="1">Polyp</tissue>
    </source>
</reference>
<keyword evidence="2" id="KW-1185">Reference proteome</keyword>
<name>A0A9W9YQY1_9CNID</name>
<dbReference type="Gene3D" id="2.130.10.10">
    <property type="entry name" value="YVTN repeat-like/Quinoprotein amine dehydrogenase"/>
    <property type="match status" value="1"/>
</dbReference>
<protein>
    <submittedName>
        <fullName evidence="1">Uncharacterized protein</fullName>
    </submittedName>
</protein>
<dbReference type="SUPFAM" id="SSF50998">
    <property type="entry name" value="Quinoprotein alcohol dehydrogenase-like"/>
    <property type="match status" value="1"/>
</dbReference>
<accession>A0A9W9YQY1</accession>
<dbReference type="InterPro" id="IPR011047">
    <property type="entry name" value="Quinoprotein_ADH-like_sf"/>
</dbReference>
<dbReference type="Proteomes" id="UP001163046">
    <property type="component" value="Unassembled WGS sequence"/>
</dbReference>
<dbReference type="AlphaFoldDB" id="A0A9W9YQY1"/>
<dbReference type="InterPro" id="IPR015943">
    <property type="entry name" value="WD40/YVTN_repeat-like_dom_sf"/>
</dbReference>
<sequence length="257" mass="28348">MLKQLVVVAAGSIKSELKVYDATTGKHLSDVLEFGISYNNRLVVTEDGKTVIAIRNNYELVKWDLDTGDATIVARLQPAFGVFGRRGDVVATAGSDGVLRLYDARESVDEDETDVAATTQGFADSIWMLSAAADNRHVIASCTVKMMPEIAVWDALAGVKVRSIKAMNFPQPLRMVNDKVGVGRIAVGEQKKDSFDHYKFMDFDQAKTLSVLQGKSSKRIEAVGFIDKKTFIGLSRGRRNLKVWDVDTGKVMKHFLN</sequence>
<proteinExistence type="predicted"/>